<feature type="transmembrane region" description="Helical" evidence="5">
    <location>
        <begin position="237"/>
        <end position="261"/>
    </location>
</feature>
<dbReference type="Gene3D" id="1.20.1250.20">
    <property type="entry name" value="MFS general substrate transporter like domains"/>
    <property type="match status" value="1"/>
</dbReference>
<accession>A0A0D7AHW7</accession>
<feature type="transmembrane region" description="Helical" evidence="5">
    <location>
        <begin position="113"/>
        <end position="131"/>
    </location>
</feature>
<dbReference type="SUPFAM" id="SSF103473">
    <property type="entry name" value="MFS general substrate transporter"/>
    <property type="match status" value="2"/>
</dbReference>
<dbReference type="InterPro" id="IPR020846">
    <property type="entry name" value="MFS_dom"/>
</dbReference>
<dbReference type="InterPro" id="IPR011701">
    <property type="entry name" value="MFS"/>
</dbReference>
<keyword evidence="3 5" id="KW-1133">Transmembrane helix</keyword>
<feature type="transmembrane region" description="Helical" evidence="5">
    <location>
        <begin position="174"/>
        <end position="195"/>
    </location>
</feature>
<gene>
    <name evidence="7" type="ORF">FISHEDRAFT_37309</name>
</gene>
<feature type="transmembrane region" description="Helical" evidence="5">
    <location>
        <begin position="386"/>
        <end position="406"/>
    </location>
</feature>
<dbReference type="AlphaFoldDB" id="A0A0D7AHW7"/>
<evidence type="ECO:0000259" key="6">
    <source>
        <dbReference type="PROSITE" id="PS50850"/>
    </source>
</evidence>
<evidence type="ECO:0000256" key="1">
    <source>
        <dbReference type="ARBA" id="ARBA00004141"/>
    </source>
</evidence>
<dbReference type="GO" id="GO:0022857">
    <property type="term" value="F:transmembrane transporter activity"/>
    <property type="evidence" value="ECO:0007669"/>
    <property type="project" value="InterPro"/>
</dbReference>
<organism evidence="7 8">
    <name type="scientific">Fistulina hepatica ATCC 64428</name>
    <dbReference type="NCBI Taxonomy" id="1128425"/>
    <lineage>
        <taxon>Eukaryota</taxon>
        <taxon>Fungi</taxon>
        <taxon>Dikarya</taxon>
        <taxon>Basidiomycota</taxon>
        <taxon>Agaricomycotina</taxon>
        <taxon>Agaricomycetes</taxon>
        <taxon>Agaricomycetidae</taxon>
        <taxon>Agaricales</taxon>
        <taxon>Fistulinaceae</taxon>
        <taxon>Fistulina</taxon>
    </lineage>
</organism>
<dbReference type="EMBL" id="KN881666">
    <property type="protein sequence ID" value="KIY51339.1"/>
    <property type="molecule type" value="Genomic_DNA"/>
</dbReference>
<evidence type="ECO:0000256" key="3">
    <source>
        <dbReference type="ARBA" id="ARBA00022989"/>
    </source>
</evidence>
<dbReference type="GO" id="GO:0005886">
    <property type="term" value="C:plasma membrane"/>
    <property type="evidence" value="ECO:0007669"/>
    <property type="project" value="TreeGrafter"/>
</dbReference>
<evidence type="ECO:0000313" key="7">
    <source>
        <dbReference type="EMBL" id="KIY51339.1"/>
    </source>
</evidence>
<keyword evidence="4 5" id="KW-0472">Membrane</keyword>
<dbReference type="Proteomes" id="UP000054144">
    <property type="component" value="Unassembled WGS sequence"/>
</dbReference>
<dbReference type="PANTHER" id="PTHR23501">
    <property type="entry name" value="MAJOR FACILITATOR SUPERFAMILY"/>
    <property type="match status" value="1"/>
</dbReference>
<feature type="transmembrane region" description="Helical" evidence="5">
    <location>
        <begin position="82"/>
        <end position="101"/>
    </location>
</feature>
<reference evidence="7 8" key="1">
    <citation type="journal article" date="2015" name="Fungal Genet. Biol.">
        <title>Evolution of novel wood decay mechanisms in Agaricales revealed by the genome sequences of Fistulina hepatica and Cylindrobasidium torrendii.</title>
        <authorList>
            <person name="Floudas D."/>
            <person name="Held B.W."/>
            <person name="Riley R."/>
            <person name="Nagy L.G."/>
            <person name="Koehler G."/>
            <person name="Ransdell A.S."/>
            <person name="Younus H."/>
            <person name="Chow J."/>
            <person name="Chiniquy J."/>
            <person name="Lipzen A."/>
            <person name="Tritt A."/>
            <person name="Sun H."/>
            <person name="Haridas S."/>
            <person name="LaButti K."/>
            <person name="Ohm R.A."/>
            <person name="Kues U."/>
            <person name="Blanchette R.A."/>
            <person name="Grigoriev I.V."/>
            <person name="Minto R.E."/>
            <person name="Hibbett D.S."/>
        </authorList>
    </citation>
    <scope>NUCLEOTIDE SEQUENCE [LARGE SCALE GENOMIC DNA]</scope>
    <source>
        <strain evidence="7 8">ATCC 64428</strain>
    </source>
</reference>
<protein>
    <submittedName>
        <fullName evidence="7">Amino acid permease ScVBA-like protein</fullName>
    </submittedName>
</protein>
<comment type="subcellular location">
    <subcellularLocation>
        <location evidence="1">Membrane</location>
        <topology evidence="1">Multi-pass membrane protein</topology>
    </subcellularLocation>
</comment>
<keyword evidence="2 5" id="KW-0812">Transmembrane</keyword>
<feature type="transmembrane region" description="Helical" evidence="5">
    <location>
        <begin position="346"/>
        <end position="365"/>
    </location>
</feature>
<evidence type="ECO:0000256" key="5">
    <source>
        <dbReference type="SAM" id="Phobius"/>
    </source>
</evidence>
<feature type="transmembrane region" description="Helical" evidence="5">
    <location>
        <begin position="207"/>
        <end position="225"/>
    </location>
</feature>
<dbReference type="PANTHER" id="PTHR23501:SF102">
    <property type="entry name" value="DRUG TRANSPORTER, PUTATIVE (AFU_ORTHOLOGUE AFUA_3G08530)-RELATED"/>
    <property type="match status" value="1"/>
</dbReference>
<dbReference type="PROSITE" id="PS50850">
    <property type="entry name" value="MFS"/>
    <property type="match status" value="1"/>
</dbReference>
<name>A0A0D7AHW7_9AGAR</name>
<dbReference type="Pfam" id="PF07690">
    <property type="entry name" value="MFS_1"/>
    <property type="match status" value="1"/>
</dbReference>
<feature type="transmembrane region" description="Helical" evidence="5">
    <location>
        <begin position="267"/>
        <end position="289"/>
    </location>
</feature>
<dbReference type="OrthoDB" id="2351791at2759"/>
<feature type="transmembrane region" description="Helical" evidence="5">
    <location>
        <begin position="51"/>
        <end position="76"/>
    </location>
</feature>
<feature type="domain" description="Major facilitator superfamily (MFS) profile" evidence="6">
    <location>
        <begin position="1"/>
        <end position="470"/>
    </location>
</feature>
<dbReference type="InterPro" id="IPR036259">
    <property type="entry name" value="MFS_trans_sf"/>
</dbReference>
<keyword evidence="8" id="KW-1185">Reference proteome</keyword>
<feature type="transmembrane region" description="Helical" evidence="5">
    <location>
        <begin position="453"/>
        <end position="469"/>
    </location>
</feature>
<feature type="transmembrane region" description="Helical" evidence="5">
    <location>
        <begin position="137"/>
        <end position="154"/>
    </location>
</feature>
<feature type="non-terminal residue" evidence="7">
    <location>
        <position position="1"/>
    </location>
</feature>
<evidence type="ECO:0000256" key="2">
    <source>
        <dbReference type="ARBA" id="ARBA00022692"/>
    </source>
</evidence>
<dbReference type="Gene3D" id="1.20.1720.10">
    <property type="entry name" value="Multidrug resistance protein D"/>
    <property type="match status" value="1"/>
</dbReference>
<sequence>TIVSTCLPTITSDLHADQVDYTWVAVAYQLAQTACQPLYGKVSDMVGRKKLLYFSVGLFAVGSLLCGFAQTISWLISARVVAGVGAGGIVSSVWVITSAIVEVESRAKWSQALSITWASSAIAGPLLGGGFSDSSVFMNIPICAVSWVIFFFSLRGVDLPSSSDTTIQTLLRKFDFVGLFLFMGGSCTLMTGLALAEIDGWKSPSTLVPVILGVVLFMVAYIHELRTERECIFPRAFFKNMILVLYSLVFIVAISFLHQVVFNTGTYYLSLYFQAATGASALLAGIKLLPYSLGSSLASIPSSMFVHGVQKKTGDTMGQNIIISCGLGLTTLGFGLIILLDQYSSIVCQVVFQLIAGIGIGFLFHCPHEVLTAAVGDKNLASVTSAFFLVRFTGASVGLSIAGAIYSGSVAGKLPDEYNGSHASIDYSLLHSLQPLSVRNEIVDLIARSIRNIWIFCTPAIGVAFLVSLS</sequence>
<evidence type="ECO:0000256" key="4">
    <source>
        <dbReference type="ARBA" id="ARBA00023136"/>
    </source>
</evidence>
<evidence type="ECO:0000313" key="8">
    <source>
        <dbReference type="Proteomes" id="UP000054144"/>
    </source>
</evidence>
<feature type="transmembrane region" description="Helical" evidence="5">
    <location>
        <begin position="321"/>
        <end position="340"/>
    </location>
</feature>
<proteinExistence type="predicted"/>